<gene>
    <name evidence="2" type="ORF">JOL62DRAFT_326703</name>
</gene>
<evidence type="ECO:0000313" key="3">
    <source>
        <dbReference type="Proteomes" id="UP001367316"/>
    </source>
</evidence>
<protein>
    <submittedName>
        <fullName evidence="2">Uncharacterized protein</fullName>
    </submittedName>
</protein>
<dbReference type="EMBL" id="JBBPBF010000043">
    <property type="protein sequence ID" value="KAK7606721.1"/>
    <property type="molecule type" value="Genomic_DNA"/>
</dbReference>
<evidence type="ECO:0000313" key="2">
    <source>
        <dbReference type="EMBL" id="KAK7606721.1"/>
    </source>
</evidence>
<evidence type="ECO:0000256" key="1">
    <source>
        <dbReference type="SAM" id="MobiDB-lite"/>
    </source>
</evidence>
<dbReference type="Proteomes" id="UP001367316">
    <property type="component" value="Unassembled WGS sequence"/>
</dbReference>
<comment type="caution">
    <text evidence="2">The sequence shown here is derived from an EMBL/GenBank/DDBJ whole genome shotgun (WGS) entry which is preliminary data.</text>
</comment>
<accession>A0ABR1MUT9</accession>
<sequence>MFISAGASLLWCQDLRPLSSRPDIPRLAQLQTSPFVWRPSFNLIFQPCFILKHQKLPPCNISHESVSRPSRNLAPVLSIQHPDFPRLVHTKVTKNHRERGRSLQTTAFEIEAQAGCWEKPSASQDLSGRWELPDRLFREKEDAGRMAEVELWFCSHFFALSVSWLSCPRSPTRSVPVGNTLSSVMADNGDSVAQVMLSVPHAGSRKAYQPAGTSLSSPDRRTAKHPFGQPGFVDELEATWMLGIVEFWAAKVSSHRLGRGKSTRGAERKVVHKHMAKSDKESP</sequence>
<name>A0ABR1MUT9_9PEZI</name>
<reference evidence="2 3" key="1">
    <citation type="submission" date="2024-04" db="EMBL/GenBank/DDBJ databases">
        <title>Phyllosticta paracitricarpa is synonymous to the EU quarantine fungus P. citricarpa based on phylogenomic analyses.</title>
        <authorList>
            <consortium name="Lawrence Berkeley National Laboratory"/>
            <person name="Van ingen-buijs V.A."/>
            <person name="Van westerhoven A.C."/>
            <person name="Haridas S."/>
            <person name="Skiadas P."/>
            <person name="Martin F."/>
            <person name="Groenewald J.Z."/>
            <person name="Crous P.W."/>
            <person name="Seidl M.F."/>
        </authorList>
    </citation>
    <scope>NUCLEOTIDE SEQUENCE [LARGE SCALE GENOMIC DNA]</scope>
    <source>
        <strain evidence="2 3">CBS 141358</strain>
    </source>
</reference>
<organism evidence="2 3">
    <name type="scientific">Phyllosticta paracitricarpa</name>
    <dbReference type="NCBI Taxonomy" id="2016321"/>
    <lineage>
        <taxon>Eukaryota</taxon>
        <taxon>Fungi</taxon>
        <taxon>Dikarya</taxon>
        <taxon>Ascomycota</taxon>
        <taxon>Pezizomycotina</taxon>
        <taxon>Dothideomycetes</taxon>
        <taxon>Dothideomycetes incertae sedis</taxon>
        <taxon>Botryosphaeriales</taxon>
        <taxon>Phyllostictaceae</taxon>
        <taxon>Phyllosticta</taxon>
    </lineage>
</organism>
<feature type="region of interest" description="Disordered" evidence="1">
    <location>
        <begin position="203"/>
        <end position="228"/>
    </location>
</feature>
<keyword evidence="3" id="KW-1185">Reference proteome</keyword>
<feature type="region of interest" description="Disordered" evidence="1">
    <location>
        <begin position="258"/>
        <end position="283"/>
    </location>
</feature>
<proteinExistence type="predicted"/>